<dbReference type="Proteomes" id="UP000242850">
    <property type="component" value="Unassembled WGS sequence"/>
</dbReference>
<gene>
    <name evidence="3" type="ORF">SAMN05660865_01009</name>
</gene>
<feature type="transmembrane region" description="Helical" evidence="1">
    <location>
        <begin position="12"/>
        <end position="33"/>
    </location>
</feature>
<dbReference type="AlphaFoldDB" id="A0A1H5UUM0"/>
<feature type="transmembrane region" description="Helical" evidence="1">
    <location>
        <begin position="53"/>
        <end position="77"/>
    </location>
</feature>
<feature type="transmembrane region" description="Helical" evidence="1">
    <location>
        <begin position="186"/>
        <end position="206"/>
    </location>
</feature>
<feature type="transmembrane region" description="Helical" evidence="1">
    <location>
        <begin position="163"/>
        <end position="180"/>
    </location>
</feature>
<keyword evidence="1" id="KW-0472">Membrane</keyword>
<dbReference type="InterPro" id="IPR026841">
    <property type="entry name" value="Aur1/Ipt1"/>
</dbReference>
<dbReference type="RefSeq" id="WP_103895989.1">
    <property type="nucleotide sequence ID" value="NZ_FNUK01000011.1"/>
</dbReference>
<accession>A0A1H5UUM0</accession>
<sequence length="219" mass="25717">MLMEKIKVNYKGIIFRLLFSLSIGFLSKIYLILNNYRGKVYHLKTVLDDMIPFNKYFVIPYLYWYIYIAAVLIYFAVVDGKKYFKLLLSILVGMGISCIIYYFFPTTVSRPLLKGEDVFTKLVFFIYKKDNPYNCFPSIHVINSCLAAIYVNREGILKNYKMISTLIAVSIILSTLFIKQHYVYDVLAGIIVSYIIYFAFNHSVVLDRVKQRYPLEINR</sequence>
<feature type="transmembrane region" description="Helical" evidence="1">
    <location>
        <begin position="84"/>
        <end position="104"/>
    </location>
</feature>
<keyword evidence="1" id="KW-1133">Transmembrane helix</keyword>
<dbReference type="EMBL" id="FNUK01000011">
    <property type="protein sequence ID" value="SEF78765.1"/>
    <property type="molecule type" value="Genomic_DNA"/>
</dbReference>
<protein>
    <submittedName>
        <fullName evidence="3">PAP2 superfamily protein</fullName>
    </submittedName>
</protein>
<keyword evidence="4" id="KW-1185">Reference proteome</keyword>
<feature type="domain" description="Inositolphosphotransferase Aur1/Ipt1" evidence="2">
    <location>
        <begin position="55"/>
        <end position="197"/>
    </location>
</feature>
<dbReference type="Pfam" id="PF14378">
    <property type="entry name" value="PAP2_3"/>
    <property type="match status" value="1"/>
</dbReference>
<keyword evidence="1" id="KW-0812">Transmembrane</keyword>
<reference evidence="4" key="1">
    <citation type="submission" date="2016-10" db="EMBL/GenBank/DDBJ databases">
        <authorList>
            <person name="Varghese N."/>
            <person name="Submissions S."/>
        </authorList>
    </citation>
    <scope>NUCLEOTIDE SEQUENCE [LARGE SCALE GENOMIC DNA]</scope>
    <source>
        <strain evidence="4">DSM 5463</strain>
    </source>
</reference>
<feature type="transmembrane region" description="Helical" evidence="1">
    <location>
        <begin position="131"/>
        <end position="151"/>
    </location>
</feature>
<evidence type="ECO:0000256" key="1">
    <source>
        <dbReference type="SAM" id="Phobius"/>
    </source>
</evidence>
<organism evidence="3 4">
    <name type="scientific">Caloramator fervidus</name>
    <dbReference type="NCBI Taxonomy" id="29344"/>
    <lineage>
        <taxon>Bacteria</taxon>
        <taxon>Bacillati</taxon>
        <taxon>Bacillota</taxon>
        <taxon>Clostridia</taxon>
        <taxon>Eubacteriales</taxon>
        <taxon>Clostridiaceae</taxon>
        <taxon>Caloramator</taxon>
    </lineage>
</organism>
<dbReference type="Gene3D" id="1.20.144.10">
    <property type="entry name" value="Phosphatidic acid phosphatase type 2/haloperoxidase"/>
    <property type="match status" value="1"/>
</dbReference>
<evidence type="ECO:0000313" key="4">
    <source>
        <dbReference type="Proteomes" id="UP000242850"/>
    </source>
</evidence>
<dbReference type="InterPro" id="IPR036938">
    <property type="entry name" value="PAP2/HPO_sf"/>
</dbReference>
<evidence type="ECO:0000313" key="3">
    <source>
        <dbReference type="EMBL" id="SEF78765.1"/>
    </source>
</evidence>
<dbReference type="SUPFAM" id="SSF48317">
    <property type="entry name" value="Acid phosphatase/Vanadium-dependent haloperoxidase"/>
    <property type="match status" value="1"/>
</dbReference>
<dbReference type="GO" id="GO:0016020">
    <property type="term" value="C:membrane"/>
    <property type="evidence" value="ECO:0007669"/>
    <property type="project" value="UniProtKB-SubCell"/>
</dbReference>
<name>A0A1H5UUM0_9CLOT</name>
<dbReference type="OrthoDB" id="9790723at2"/>
<proteinExistence type="predicted"/>
<evidence type="ECO:0000259" key="2">
    <source>
        <dbReference type="Pfam" id="PF14378"/>
    </source>
</evidence>